<evidence type="ECO:0000256" key="3">
    <source>
        <dbReference type="ARBA" id="ARBA00022729"/>
    </source>
</evidence>
<dbReference type="GO" id="GO:0019867">
    <property type="term" value="C:outer membrane"/>
    <property type="evidence" value="ECO:0007669"/>
    <property type="project" value="InterPro"/>
</dbReference>
<keyword evidence="3" id="KW-0732">Signal</keyword>
<comment type="subcellular location">
    <subcellularLocation>
        <location evidence="1">Membrane</location>
    </subcellularLocation>
</comment>
<reference evidence="7" key="1">
    <citation type="submission" date="2019-08" db="EMBL/GenBank/DDBJ databases">
        <authorList>
            <person name="Kucharzyk K."/>
            <person name="Murdoch R.W."/>
            <person name="Higgins S."/>
            <person name="Loffler F."/>
        </authorList>
    </citation>
    <scope>NUCLEOTIDE SEQUENCE</scope>
</reference>
<dbReference type="Gene3D" id="2.40.160.50">
    <property type="entry name" value="membrane protein fhac: a member of the omp85/tpsb transporter family"/>
    <property type="match status" value="1"/>
</dbReference>
<evidence type="ECO:0000256" key="2">
    <source>
        <dbReference type="ARBA" id="ARBA00022692"/>
    </source>
</evidence>
<name>A0A644UCI2_9ZZZZ</name>
<dbReference type="Pfam" id="PF01103">
    <property type="entry name" value="Omp85"/>
    <property type="match status" value="1"/>
</dbReference>
<proteinExistence type="predicted"/>
<organism evidence="7">
    <name type="scientific">bioreactor metagenome</name>
    <dbReference type="NCBI Taxonomy" id="1076179"/>
    <lineage>
        <taxon>unclassified sequences</taxon>
        <taxon>metagenomes</taxon>
        <taxon>ecological metagenomes</taxon>
    </lineage>
</organism>
<evidence type="ECO:0000256" key="5">
    <source>
        <dbReference type="ARBA" id="ARBA00023237"/>
    </source>
</evidence>
<comment type="caution">
    <text evidence="7">The sequence shown here is derived from an EMBL/GenBank/DDBJ whole genome shotgun (WGS) entry which is preliminary data.</text>
</comment>
<dbReference type="AlphaFoldDB" id="A0A644UCI2"/>
<feature type="domain" description="POTRA" evidence="6">
    <location>
        <begin position="154"/>
        <end position="228"/>
    </location>
</feature>
<dbReference type="PANTHER" id="PTHR12815:SF47">
    <property type="entry name" value="TRANSLOCATION AND ASSEMBLY MODULE SUBUNIT TAMA"/>
    <property type="match status" value="1"/>
</dbReference>
<dbReference type="PROSITE" id="PS51779">
    <property type="entry name" value="POTRA"/>
    <property type="match status" value="1"/>
</dbReference>
<dbReference type="EMBL" id="VSSQ01000099">
    <property type="protein sequence ID" value="MPL76688.1"/>
    <property type="molecule type" value="Genomic_DNA"/>
</dbReference>
<protein>
    <submittedName>
        <fullName evidence="7">Outer membrane protein assembly factor BamA</fullName>
    </submittedName>
</protein>
<dbReference type="InterPro" id="IPR000184">
    <property type="entry name" value="Bac_surfAg_D15"/>
</dbReference>
<dbReference type="InterPro" id="IPR010827">
    <property type="entry name" value="BamA/TamA_POTRA"/>
</dbReference>
<dbReference type="PANTHER" id="PTHR12815">
    <property type="entry name" value="SORTING AND ASSEMBLY MACHINERY SAMM50 PROTEIN FAMILY MEMBER"/>
    <property type="match status" value="1"/>
</dbReference>
<gene>
    <name evidence="7" type="primary">bamA_8</name>
    <name evidence="7" type="ORF">SDC9_22534</name>
</gene>
<evidence type="ECO:0000256" key="1">
    <source>
        <dbReference type="ARBA" id="ARBA00004370"/>
    </source>
</evidence>
<evidence type="ECO:0000256" key="4">
    <source>
        <dbReference type="ARBA" id="ARBA00023136"/>
    </source>
</evidence>
<keyword evidence="5" id="KW-0998">Cell outer membrane</keyword>
<evidence type="ECO:0000313" key="7">
    <source>
        <dbReference type="EMBL" id="MPL76688.1"/>
    </source>
</evidence>
<keyword evidence="4" id="KW-0472">Membrane</keyword>
<dbReference type="InterPro" id="IPR039910">
    <property type="entry name" value="D15-like"/>
</dbReference>
<accession>A0A644UCI2</accession>
<dbReference type="InterPro" id="IPR034746">
    <property type="entry name" value="POTRA"/>
</dbReference>
<keyword evidence="2" id="KW-0812">Transmembrane</keyword>
<dbReference type="Gene3D" id="3.10.20.310">
    <property type="entry name" value="membrane protein fhac"/>
    <property type="match status" value="3"/>
</dbReference>
<sequence>MKKRKIWQPLAAGILTSLLLTSPVYAEVSVSQPLEHKPKVEAAEGKLKVEPLSKSVMPEANLQKEQSKAADNAAKAAPYVGSLVAKVSLIGIDNLDQEKIKEVLKMKPGTTFTSDGFEADMRSLYETGLFYEITPSFREVPEGVQIDYTIMENPAFAQLDVEGNTKISTAEIRKMVDIPKGQVLNTKKVNEGARRIESEYSKQGYILARVNDIRLLPDGHLAILINEGVVEDFKIKGNTKTKDYVITREMKLKKGQPFNAKAARRSMQRIYNLGYFEDVNIKLNPGQQQNTVVVEITVSEMSTGTFGIGAGYSDADGILGMISIGDKNFRGTGDKVNLRWEFGGDDVYNKNYELSYVRPWIDNKQTTMGITIYNMTNEYVDYNRDSDEIARYYKKRRGEEISFSRVTDNEFITNSVTLKNRDDSYVKPVSGYKYQYFEGYDRDGTQQSADVIAERQAQNFGLTRSVIFARTLDSRDNIYDPHEGKRNNYSVEVASFGGDFSFQKYSADYRYYYRQGVNNVIAVNLGVGFANGDMPLSQRFSVGGSDTLRGYRDDIFKGNSMLRGSVEYRIPLVKKVQGVVFTDAGYAWSKDYGENNFELGLMKYSAGIGLRINSPLGPLRLDYGIPLNGGDGGRFHFSFGGQF</sequence>
<evidence type="ECO:0000259" key="6">
    <source>
        <dbReference type="PROSITE" id="PS51779"/>
    </source>
</evidence>
<dbReference type="Pfam" id="PF07244">
    <property type="entry name" value="POTRA"/>
    <property type="match status" value="3"/>
</dbReference>